<dbReference type="InterPro" id="IPR024084">
    <property type="entry name" value="IsoPropMal-DH-like_dom"/>
</dbReference>
<comment type="pathway">
    <text evidence="3 14 15">Amino-acid biosynthesis; L-leucine biosynthesis; L-leucine from 3-methyl-2-oxobutanoate: step 3/4.</text>
</comment>
<dbReference type="EC" id="1.1.1.85" evidence="14"/>
<comment type="caution">
    <text evidence="14">Lacks conserved residue(s) required for the propagation of feature annotation.</text>
</comment>
<keyword evidence="6 14" id="KW-0432">Leucine biosynthesis</keyword>
<evidence type="ECO:0000256" key="5">
    <source>
        <dbReference type="ARBA" id="ARBA00011738"/>
    </source>
</evidence>
<evidence type="ECO:0000256" key="3">
    <source>
        <dbReference type="ARBA" id="ARBA00004762"/>
    </source>
</evidence>
<comment type="catalytic activity">
    <reaction evidence="1 14 15">
        <text>(2R,3S)-3-isopropylmalate + NAD(+) = 4-methyl-2-oxopentanoate + CO2 + NADH</text>
        <dbReference type="Rhea" id="RHEA:32271"/>
        <dbReference type="ChEBI" id="CHEBI:16526"/>
        <dbReference type="ChEBI" id="CHEBI:17865"/>
        <dbReference type="ChEBI" id="CHEBI:35121"/>
        <dbReference type="ChEBI" id="CHEBI:57540"/>
        <dbReference type="ChEBI" id="CHEBI:57945"/>
        <dbReference type="EC" id="1.1.1.85"/>
    </reaction>
</comment>
<feature type="site" description="Important for catalysis" evidence="14">
    <location>
        <position position="139"/>
    </location>
</feature>
<feature type="binding site" evidence="14">
    <location>
        <position position="132"/>
    </location>
    <ligand>
        <name>substrate</name>
    </ligand>
</feature>
<accession>A0A1D2KQ13</accession>
<feature type="binding site" evidence="14">
    <location>
        <position position="217"/>
    </location>
    <ligand>
        <name>substrate</name>
    </ligand>
</feature>
<keyword evidence="8 14" id="KW-0479">Metal-binding</keyword>
<evidence type="ECO:0000256" key="9">
    <source>
        <dbReference type="ARBA" id="ARBA00022842"/>
    </source>
</evidence>
<dbReference type="GO" id="GO:0009098">
    <property type="term" value="P:L-leucine biosynthetic process"/>
    <property type="evidence" value="ECO:0007669"/>
    <property type="project" value="UniProtKB-UniRule"/>
</dbReference>
<evidence type="ECO:0000256" key="12">
    <source>
        <dbReference type="ARBA" id="ARBA00023211"/>
    </source>
</evidence>
<evidence type="ECO:0000313" key="18">
    <source>
        <dbReference type="Proteomes" id="UP000243591"/>
    </source>
</evidence>
<evidence type="ECO:0000256" key="8">
    <source>
        <dbReference type="ARBA" id="ARBA00022723"/>
    </source>
</evidence>
<comment type="function">
    <text evidence="14 15">Catalyzes the oxidation of 3-carboxy-2-hydroxy-4-methylpentanoate (3-isopropylmalate) to 3-carboxy-4-methyl-2-oxopentanoate. The product decarboxylates to 4-methyl-2 oxopentanoate.</text>
</comment>
<evidence type="ECO:0000256" key="13">
    <source>
        <dbReference type="ARBA" id="ARBA00023304"/>
    </source>
</evidence>
<comment type="cofactor">
    <cofactor evidence="14 15">
        <name>Mg(2+)</name>
        <dbReference type="ChEBI" id="CHEBI:18420"/>
    </cofactor>
    <cofactor evidence="14 15">
        <name>Mn(2+)</name>
        <dbReference type="ChEBI" id="CHEBI:29035"/>
    </cofactor>
    <text evidence="14 15">Binds 1 Mg(2+) or Mn(2+) ion per subunit.</text>
</comment>
<keyword evidence="7 14" id="KW-0028">Amino-acid biosynthesis</keyword>
<dbReference type="GO" id="GO:0000287">
    <property type="term" value="F:magnesium ion binding"/>
    <property type="evidence" value="ECO:0007669"/>
    <property type="project" value="InterPro"/>
</dbReference>
<dbReference type="AlphaFoldDB" id="A0A1D2KQ13"/>
<protein>
    <recommendedName>
        <fullName evidence="14">3-isopropylmalate dehydrogenase</fullName>
        <ecNumber evidence="14">1.1.1.85</ecNumber>
    </recommendedName>
    <alternativeName>
        <fullName evidence="14">3-IPM-DH</fullName>
    </alternativeName>
    <alternativeName>
        <fullName evidence="14">Beta-IPM dehydrogenase</fullName>
        <shortName evidence="14">IMDH</shortName>
    </alternativeName>
</protein>
<evidence type="ECO:0000256" key="15">
    <source>
        <dbReference type="RuleBase" id="RU004445"/>
    </source>
</evidence>
<gene>
    <name evidence="14 17" type="primary">leuB</name>
    <name evidence="17" type="ORF">CNY62_02095</name>
</gene>
<dbReference type="STRING" id="2756.BFR44_01485"/>
<evidence type="ECO:0000256" key="4">
    <source>
        <dbReference type="ARBA" id="ARBA00008319"/>
    </source>
</evidence>
<keyword evidence="10 14" id="KW-0560">Oxidoreductase</keyword>
<reference evidence="17 18" key="1">
    <citation type="submission" date="2017-09" db="EMBL/GenBank/DDBJ databases">
        <title>Complete Genome Sequences of Two Strains of the Meat Spoilage Bacterium Brochothrix thermosphacta Isolated from Ground Chicken.</title>
        <authorList>
            <person name="Paoli G.C."/>
            <person name="Wijey C."/>
            <person name="Chen C.-Y."/>
            <person name="Nguyen L."/>
            <person name="Yan X."/>
            <person name="Irwin P.L."/>
        </authorList>
    </citation>
    <scope>NUCLEOTIDE SEQUENCE [LARGE SCALE GENOMIC DNA]</scope>
    <source>
        <strain evidence="17 18">BI</strain>
    </source>
</reference>
<proteinExistence type="inferred from homology"/>
<dbReference type="PANTHER" id="PTHR42979">
    <property type="entry name" value="3-ISOPROPYLMALATE DEHYDROGENASE"/>
    <property type="match status" value="1"/>
</dbReference>
<evidence type="ECO:0000313" key="17">
    <source>
        <dbReference type="EMBL" id="ATF25275.1"/>
    </source>
</evidence>
<evidence type="ECO:0000256" key="11">
    <source>
        <dbReference type="ARBA" id="ARBA00023027"/>
    </source>
</evidence>
<keyword evidence="14" id="KW-0963">Cytoplasm</keyword>
<keyword evidence="9 14" id="KW-0460">Magnesium</keyword>
<dbReference type="Proteomes" id="UP000243591">
    <property type="component" value="Chromosome"/>
</dbReference>
<evidence type="ECO:0000256" key="14">
    <source>
        <dbReference type="HAMAP-Rule" id="MF_01033"/>
    </source>
</evidence>
<keyword evidence="18" id="KW-1185">Reference proteome</keyword>
<evidence type="ECO:0000256" key="10">
    <source>
        <dbReference type="ARBA" id="ARBA00023002"/>
    </source>
</evidence>
<feature type="binding site" evidence="14">
    <location>
        <position position="241"/>
    </location>
    <ligand>
        <name>Mg(2+)</name>
        <dbReference type="ChEBI" id="CHEBI:18420"/>
    </ligand>
</feature>
<sequence length="352" mass="38417">MTFRVVVLPGDGIGPEIMAVTEKIVAQVLAHSHQTILFEHQLFGGAAIDAVGEPFPVETQTAIDKSDAVLLGSVGGPKWDEAPERPEMGLLALRKKMGVFANVRPLQIFPAVRHLSPLREERLEGVDFVVVRELLGGLYFGTPKYFNETEGVDTLRYDKASIERIVHYAFNLARQRRKKLTSIDKANVLATSKLWRQTVEEIAVDYPDVTLEHLYVDAAAMHMIQAPARFDVIVTENMFGDILSDEASVLGGSLGLLPSSSHAEAGRPALYEPIHGSAPDIAGKDFANPIGMLLSAAMMLRQSFQLENEAKQIEIAVETALSEGVLTKDLGGTATTTIFANKITEIIERSAK</sequence>
<dbReference type="Pfam" id="PF00180">
    <property type="entry name" value="Iso_dh"/>
    <property type="match status" value="1"/>
</dbReference>
<dbReference type="InterPro" id="IPR019818">
    <property type="entry name" value="IsoCit/isopropylmalate_DH_CS"/>
</dbReference>
<evidence type="ECO:0000256" key="1">
    <source>
        <dbReference type="ARBA" id="ARBA00000624"/>
    </source>
</evidence>
<dbReference type="KEGG" id="bths:CNY62_02095"/>
<dbReference type="RefSeq" id="WP_069126596.1">
    <property type="nucleotide sequence ID" value="NZ_CBCPJR010000008.1"/>
</dbReference>
<dbReference type="SMART" id="SM01329">
    <property type="entry name" value="Iso_dh"/>
    <property type="match status" value="1"/>
</dbReference>
<dbReference type="GO" id="GO:0005829">
    <property type="term" value="C:cytosol"/>
    <property type="evidence" value="ECO:0007669"/>
    <property type="project" value="TreeGrafter"/>
</dbReference>
<keyword evidence="12 14" id="KW-0464">Manganese</keyword>
<feature type="binding site" evidence="14">
    <location>
        <position position="217"/>
    </location>
    <ligand>
        <name>Mg(2+)</name>
        <dbReference type="ChEBI" id="CHEBI:18420"/>
    </ligand>
</feature>
<comment type="subunit">
    <text evidence="5 14 15">Homodimer.</text>
</comment>
<dbReference type="NCBIfam" id="TIGR00169">
    <property type="entry name" value="leuB"/>
    <property type="match status" value="1"/>
</dbReference>
<evidence type="ECO:0000256" key="7">
    <source>
        <dbReference type="ARBA" id="ARBA00022605"/>
    </source>
</evidence>
<evidence type="ECO:0000256" key="2">
    <source>
        <dbReference type="ARBA" id="ARBA00001936"/>
    </source>
</evidence>
<feature type="binding site" evidence="14">
    <location>
        <position position="104"/>
    </location>
    <ligand>
        <name>substrate</name>
    </ligand>
</feature>
<feature type="binding site" evidence="14">
    <location>
        <begin position="276"/>
        <end position="288"/>
    </location>
    <ligand>
        <name>NAD(+)</name>
        <dbReference type="ChEBI" id="CHEBI:57540"/>
    </ligand>
</feature>
<dbReference type="GO" id="GO:0051287">
    <property type="term" value="F:NAD binding"/>
    <property type="evidence" value="ECO:0007669"/>
    <property type="project" value="InterPro"/>
</dbReference>
<organism evidence="17 18">
    <name type="scientific">Brochothrix thermosphacta</name>
    <name type="common">Microbacterium thermosphactum</name>
    <dbReference type="NCBI Taxonomy" id="2756"/>
    <lineage>
        <taxon>Bacteria</taxon>
        <taxon>Bacillati</taxon>
        <taxon>Bacillota</taxon>
        <taxon>Bacilli</taxon>
        <taxon>Bacillales</taxon>
        <taxon>Listeriaceae</taxon>
        <taxon>Brochothrix</taxon>
    </lineage>
</organism>
<comment type="cofactor">
    <cofactor evidence="2">
        <name>Mn(2+)</name>
        <dbReference type="ChEBI" id="CHEBI:29035"/>
    </cofactor>
</comment>
<evidence type="ECO:0000259" key="16">
    <source>
        <dbReference type="SMART" id="SM01329"/>
    </source>
</evidence>
<dbReference type="UniPathway" id="UPA00048">
    <property type="reaction ID" value="UER00072"/>
</dbReference>
<feature type="binding site" evidence="14">
    <location>
        <position position="94"/>
    </location>
    <ligand>
        <name>substrate</name>
    </ligand>
</feature>
<keyword evidence="11 14" id="KW-0520">NAD</keyword>
<comment type="similarity">
    <text evidence="4 14">Belongs to the isocitrate and isopropylmalate dehydrogenases family. LeuB type 1 subfamily.</text>
</comment>
<name>A0A1D2KQ13_BROTH</name>
<keyword evidence="13 14" id="KW-0100">Branched-chain amino acid biosynthesis</keyword>
<dbReference type="Gene3D" id="3.40.718.10">
    <property type="entry name" value="Isopropylmalate Dehydrogenase"/>
    <property type="match status" value="1"/>
</dbReference>
<dbReference type="PANTHER" id="PTHR42979:SF1">
    <property type="entry name" value="3-ISOPROPYLMALATE DEHYDROGENASE"/>
    <property type="match status" value="1"/>
</dbReference>
<dbReference type="GO" id="GO:0003862">
    <property type="term" value="F:3-isopropylmalate dehydrogenase activity"/>
    <property type="evidence" value="ECO:0007669"/>
    <property type="project" value="UniProtKB-UniRule"/>
</dbReference>
<feature type="site" description="Important for catalysis" evidence="14">
    <location>
        <position position="185"/>
    </location>
</feature>
<dbReference type="EMBL" id="CP023483">
    <property type="protein sequence ID" value="ATF25275.1"/>
    <property type="molecule type" value="Genomic_DNA"/>
</dbReference>
<dbReference type="OrthoDB" id="9806254at2"/>
<dbReference type="FunFam" id="3.40.718.10:FF:000006">
    <property type="entry name" value="3-isopropylmalate dehydrogenase"/>
    <property type="match status" value="1"/>
</dbReference>
<evidence type="ECO:0000256" key="6">
    <source>
        <dbReference type="ARBA" id="ARBA00022430"/>
    </source>
</evidence>
<dbReference type="SUPFAM" id="SSF53659">
    <property type="entry name" value="Isocitrate/Isopropylmalate dehydrogenase-like"/>
    <property type="match status" value="1"/>
</dbReference>
<dbReference type="HAMAP" id="MF_01033">
    <property type="entry name" value="LeuB_type1"/>
    <property type="match status" value="1"/>
</dbReference>
<feature type="binding site" evidence="14">
    <location>
        <position position="245"/>
    </location>
    <ligand>
        <name>Mg(2+)</name>
        <dbReference type="ChEBI" id="CHEBI:18420"/>
    </ligand>
</feature>
<dbReference type="InterPro" id="IPR004429">
    <property type="entry name" value="Isopropylmalate_DH"/>
</dbReference>
<dbReference type="PROSITE" id="PS00470">
    <property type="entry name" value="IDH_IMDH"/>
    <property type="match status" value="1"/>
</dbReference>
<feature type="domain" description="Isopropylmalate dehydrogenase-like" evidence="16">
    <location>
        <begin position="4"/>
        <end position="343"/>
    </location>
</feature>
<comment type="subcellular location">
    <subcellularLocation>
        <location evidence="14">Cytoplasm</location>
    </subcellularLocation>
</comment>